<organism evidence="2 3">
    <name type="scientific">Pogonophryne albipinna</name>
    <dbReference type="NCBI Taxonomy" id="1090488"/>
    <lineage>
        <taxon>Eukaryota</taxon>
        <taxon>Metazoa</taxon>
        <taxon>Chordata</taxon>
        <taxon>Craniata</taxon>
        <taxon>Vertebrata</taxon>
        <taxon>Euteleostomi</taxon>
        <taxon>Actinopterygii</taxon>
        <taxon>Neopterygii</taxon>
        <taxon>Teleostei</taxon>
        <taxon>Neoteleostei</taxon>
        <taxon>Acanthomorphata</taxon>
        <taxon>Eupercaria</taxon>
        <taxon>Perciformes</taxon>
        <taxon>Notothenioidei</taxon>
        <taxon>Pogonophryne</taxon>
    </lineage>
</organism>
<dbReference type="Proteomes" id="UP001219934">
    <property type="component" value="Unassembled WGS sequence"/>
</dbReference>
<feature type="domain" description="DNA endonuclease Ctp1 N-terminal" evidence="1">
    <location>
        <begin position="4"/>
        <end position="33"/>
    </location>
</feature>
<evidence type="ECO:0000259" key="1">
    <source>
        <dbReference type="Pfam" id="PF10482"/>
    </source>
</evidence>
<dbReference type="InterPro" id="IPR019518">
    <property type="entry name" value="CtIP_N"/>
</dbReference>
<accession>A0AAD6ADZ6</accession>
<comment type="caution">
    <text evidence="2">The sequence shown here is derived from an EMBL/GenBank/DDBJ whole genome shotgun (WGS) entry which is preliminary data.</text>
</comment>
<sequence>MECFNSLLLKLREVHEQEVEGWQMKIQELSNKKGWWVDLSPPEVLQWSCLDNAFKIFKFSRRASSVWTGLLLHLAPCVPVSRRACEEAHVATSYSV</sequence>
<dbReference type="AlphaFoldDB" id="A0AAD6ADZ6"/>
<gene>
    <name evidence="2" type="ORF">JOQ06_019542</name>
</gene>
<keyword evidence="3" id="KW-1185">Reference proteome</keyword>
<evidence type="ECO:0000313" key="3">
    <source>
        <dbReference type="Proteomes" id="UP001219934"/>
    </source>
</evidence>
<name>A0AAD6ADZ6_9TELE</name>
<evidence type="ECO:0000313" key="2">
    <source>
        <dbReference type="EMBL" id="KAJ4923062.1"/>
    </source>
</evidence>
<protein>
    <recommendedName>
        <fullName evidence="1">DNA endonuclease Ctp1 N-terminal domain-containing protein</fullName>
    </recommendedName>
</protein>
<proteinExistence type="predicted"/>
<dbReference type="EMBL" id="JAPTMU010000046">
    <property type="protein sequence ID" value="KAJ4923062.1"/>
    <property type="molecule type" value="Genomic_DNA"/>
</dbReference>
<dbReference type="Pfam" id="PF10482">
    <property type="entry name" value="CtIP_N"/>
    <property type="match status" value="1"/>
</dbReference>
<reference evidence="2" key="1">
    <citation type="submission" date="2022-11" db="EMBL/GenBank/DDBJ databases">
        <title>Chromosome-level genome of Pogonophryne albipinna.</title>
        <authorList>
            <person name="Jo E."/>
        </authorList>
    </citation>
    <scope>NUCLEOTIDE SEQUENCE</scope>
    <source>
        <strain evidence="2">SGF0006</strain>
        <tissue evidence="2">Muscle</tissue>
    </source>
</reference>